<organism evidence="1 2">
    <name type="scientific">Ostreobium quekettii</name>
    <dbReference type="NCBI Taxonomy" id="121088"/>
    <lineage>
        <taxon>Eukaryota</taxon>
        <taxon>Viridiplantae</taxon>
        <taxon>Chlorophyta</taxon>
        <taxon>core chlorophytes</taxon>
        <taxon>Ulvophyceae</taxon>
        <taxon>TCBD clade</taxon>
        <taxon>Bryopsidales</taxon>
        <taxon>Ostreobineae</taxon>
        <taxon>Ostreobiaceae</taxon>
        <taxon>Ostreobium</taxon>
    </lineage>
</organism>
<protein>
    <submittedName>
        <fullName evidence="1">Uncharacterized protein</fullName>
    </submittedName>
</protein>
<comment type="caution">
    <text evidence="1">The sequence shown here is derived from an EMBL/GenBank/DDBJ whole genome shotgun (WGS) entry which is preliminary data.</text>
</comment>
<reference evidence="1" key="1">
    <citation type="submission" date="2020-12" db="EMBL/GenBank/DDBJ databases">
        <authorList>
            <person name="Iha C."/>
        </authorList>
    </citation>
    <scope>NUCLEOTIDE SEQUENCE</scope>
</reference>
<accession>A0A8S1IS94</accession>
<dbReference type="AlphaFoldDB" id="A0A8S1IS94"/>
<sequence length="139" mass="15073">MHGINAVVASTSATVYLGKPLPMGCQYWQLGCNDTACCLVVSLGALLGISGENAPILYVDHSTVTSAQEPWLRMCSAVWAVSKHGNWHLHHPARAQEIRTVAVRAFGVKINRCRHSRECPIVISSDAALLSRTECSDCQ</sequence>
<proteinExistence type="predicted"/>
<evidence type="ECO:0000313" key="2">
    <source>
        <dbReference type="Proteomes" id="UP000708148"/>
    </source>
</evidence>
<keyword evidence="2" id="KW-1185">Reference proteome</keyword>
<evidence type="ECO:0000313" key="1">
    <source>
        <dbReference type="EMBL" id="CAD7696737.1"/>
    </source>
</evidence>
<dbReference type="EMBL" id="CAJHUC010000535">
    <property type="protein sequence ID" value="CAD7696737.1"/>
    <property type="molecule type" value="Genomic_DNA"/>
</dbReference>
<name>A0A8S1IS94_9CHLO</name>
<dbReference type="Proteomes" id="UP000708148">
    <property type="component" value="Unassembled WGS sequence"/>
</dbReference>
<gene>
    <name evidence="1" type="ORF">OSTQU699_LOCUS2098</name>
</gene>